<dbReference type="Pfam" id="PF13361">
    <property type="entry name" value="UvrD_C"/>
    <property type="match status" value="1"/>
</dbReference>
<evidence type="ECO:0000256" key="9">
    <source>
        <dbReference type="ARBA" id="ARBA00034808"/>
    </source>
</evidence>
<evidence type="ECO:0000256" key="7">
    <source>
        <dbReference type="ARBA" id="ARBA00023235"/>
    </source>
</evidence>
<dbReference type="InterPro" id="IPR027417">
    <property type="entry name" value="P-loop_NTPase"/>
</dbReference>
<dbReference type="InterPro" id="IPR014017">
    <property type="entry name" value="DNA_helicase_UvrD-like_C"/>
</dbReference>
<dbReference type="OrthoDB" id="9806690at2"/>
<evidence type="ECO:0000256" key="1">
    <source>
        <dbReference type="ARBA" id="ARBA00009922"/>
    </source>
</evidence>
<dbReference type="CDD" id="cd17932">
    <property type="entry name" value="DEXQc_UvrD"/>
    <property type="match status" value="1"/>
</dbReference>
<dbReference type="Gene3D" id="3.40.50.300">
    <property type="entry name" value="P-loop containing nucleotide triphosphate hydrolases"/>
    <property type="match status" value="2"/>
</dbReference>
<dbReference type="InParanoid" id="D4H3Q2"/>
<dbReference type="PaxDb" id="522772-Dacet_2392"/>
<dbReference type="GO" id="GO:0043138">
    <property type="term" value="F:3'-5' DNA helicase activity"/>
    <property type="evidence" value="ECO:0007669"/>
    <property type="project" value="UniProtKB-EC"/>
</dbReference>
<keyword evidence="16" id="KW-1185">Reference proteome</keyword>
<dbReference type="InterPro" id="IPR000212">
    <property type="entry name" value="DNA_helicase_UvrD/REP"/>
</dbReference>
<keyword evidence="7" id="KW-0413">Isomerase</keyword>
<name>D4H3Q2_DENA2</name>
<keyword evidence="4 12" id="KW-0347">Helicase</keyword>
<organism evidence="15 16">
    <name type="scientific">Denitrovibrio acetiphilus (strain DSM 12809 / NBRC 114555 / N2460)</name>
    <dbReference type="NCBI Taxonomy" id="522772"/>
    <lineage>
        <taxon>Bacteria</taxon>
        <taxon>Pseudomonadati</taxon>
        <taxon>Deferribacterota</taxon>
        <taxon>Deferribacteres</taxon>
        <taxon>Deferribacterales</taxon>
        <taxon>Geovibrionaceae</taxon>
        <taxon>Denitrovibrio</taxon>
    </lineage>
</organism>
<dbReference type="GO" id="GO:0003677">
    <property type="term" value="F:DNA binding"/>
    <property type="evidence" value="ECO:0007669"/>
    <property type="project" value="UniProtKB-KW"/>
</dbReference>
<evidence type="ECO:0000259" key="13">
    <source>
        <dbReference type="PROSITE" id="PS51198"/>
    </source>
</evidence>
<dbReference type="GO" id="GO:0005829">
    <property type="term" value="C:cytosol"/>
    <property type="evidence" value="ECO:0007669"/>
    <property type="project" value="TreeGrafter"/>
</dbReference>
<comment type="catalytic activity">
    <reaction evidence="11">
        <text>ATP + H2O = ADP + phosphate + H(+)</text>
        <dbReference type="Rhea" id="RHEA:13065"/>
        <dbReference type="ChEBI" id="CHEBI:15377"/>
        <dbReference type="ChEBI" id="CHEBI:15378"/>
        <dbReference type="ChEBI" id="CHEBI:30616"/>
        <dbReference type="ChEBI" id="CHEBI:43474"/>
        <dbReference type="ChEBI" id="CHEBI:456216"/>
        <dbReference type="EC" id="5.6.2.4"/>
    </reaction>
</comment>
<dbReference type="GO" id="GO:0016887">
    <property type="term" value="F:ATP hydrolysis activity"/>
    <property type="evidence" value="ECO:0007669"/>
    <property type="project" value="RHEA"/>
</dbReference>
<dbReference type="Proteomes" id="UP000002012">
    <property type="component" value="Chromosome"/>
</dbReference>
<protein>
    <recommendedName>
        <fullName evidence="9">DNA 3'-5' helicase</fullName>
        <ecNumber evidence="9">5.6.2.4</ecNumber>
    </recommendedName>
    <alternativeName>
        <fullName evidence="10">DNA 3'-5' helicase II</fullName>
    </alternativeName>
</protein>
<dbReference type="PANTHER" id="PTHR11070">
    <property type="entry name" value="UVRD / RECB / PCRA DNA HELICASE FAMILY MEMBER"/>
    <property type="match status" value="1"/>
</dbReference>
<keyword evidence="3 12" id="KW-0378">Hydrolase</keyword>
<evidence type="ECO:0000256" key="4">
    <source>
        <dbReference type="ARBA" id="ARBA00022806"/>
    </source>
</evidence>
<evidence type="ECO:0000256" key="2">
    <source>
        <dbReference type="ARBA" id="ARBA00022741"/>
    </source>
</evidence>
<sequence length="703" mass="79628">MPDYKDELNKAQYEAVTTTEGPLLVLAGAGTGKTRVITYRIAHLINNMRVPSRNILAVTFTNKAAGEMKERILKLVDYEDADIWIGTFHSICLRLLRRDPEKAGLEPGFGILDQDDRLATIRDIIKNLNIDHKKYPPKKYMNTISTYKNTRPYVDGKKPEELLHMFADVFAAYQQRLKDQKLVDFDDMLALTIRMFKNHPDTVGYYKELFRYILVDEYQDTNDIQFLFLHLLAGLDGNLCVVGDDDQSIYGWRGADIRNILEFDTIFKGTKIIRLLENYRSRPQILQAANKLIRNNKLRKGKDLVAARDEGGLVQVLPVSRETDEAEFVIDQVNKYLEEGVKGSEIAILYRTNGQSRNFEVLLNRQGVAYKVIGSVGFYQRREIKDILSYLRLFDNPYDSVSFRRSVKAPPRGIGDTTINKITDYASGNGISILEAVYAMNDQLRGAQKESFRGYLKIFNELAACLKVSEMVKTVMDMTDYSGYVKRYEDEQEAERRISNIEELYNAAVSFENSNSDAMITDFLAATAIATSSDEPADSCVQLMTIHSAKGLEFESVFLTGLENGLFPLHGSLEEPDELEEERRLCYVGVTRAKQNLHMTYASTRMVYGKYMPQSRSVFLDEMGIVGFSRSRSDMPLPKASRPTYQKKVVEVNGIKNGSKVSHDKFGEGMVVAISGTGDSANADVFFKTSGLKKIRVTFLKAL</sequence>
<dbReference type="InterPro" id="IPR014016">
    <property type="entry name" value="UvrD-like_ATP-bd"/>
</dbReference>
<keyword evidence="6" id="KW-0238">DNA-binding</keyword>
<dbReference type="STRING" id="522772.Dacet_2392"/>
<dbReference type="PANTHER" id="PTHR11070:SF2">
    <property type="entry name" value="ATP-DEPENDENT DNA HELICASE SRS2"/>
    <property type="match status" value="1"/>
</dbReference>
<evidence type="ECO:0000313" key="16">
    <source>
        <dbReference type="Proteomes" id="UP000002012"/>
    </source>
</evidence>
<dbReference type="Pfam" id="PF00580">
    <property type="entry name" value="UvrD-helicase"/>
    <property type="match status" value="1"/>
</dbReference>
<dbReference type="GO" id="GO:0033202">
    <property type="term" value="C:DNA helicase complex"/>
    <property type="evidence" value="ECO:0007669"/>
    <property type="project" value="TreeGrafter"/>
</dbReference>
<reference evidence="15 16" key="1">
    <citation type="journal article" date="2010" name="Stand. Genomic Sci.">
        <title>Complete genome sequence of Denitrovibrio acetiphilus type strain (N2460).</title>
        <authorList>
            <person name="Kiss H."/>
            <person name="Lang E."/>
            <person name="Lapidus A."/>
            <person name="Copeland A."/>
            <person name="Nolan M."/>
            <person name="Glavina Del Rio T."/>
            <person name="Chen F."/>
            <person name="Lucas S."/>
            <person name="Tice H."/>
            <person name="Cheng J.F."/>
            <person name="Han C."/>
            <person name="Goodwin L."/>
            <person name="Pitluck S."/>
            <person name="Liolios K."/>
            <person name="Pati A."/>
            <person name="Ivanova N."/>
            <person name="Mavromatis K."/>
            <person name="Chen A."/>
            <person name="Palaniappan K."/>
            <person name="Land M."/>
            <person name="Hauser L."/>
            <person name="Chang Y.J."/>
            <person name="Jeffries C.D."/>
            <person name="Detter J.C."/>
            <person name="Brettin T."/>
            <person name="Spring S."/>
            <person name="Rohde M."/>
            <person name="Goker M."/>
            <person name="Woyke T."/>
            <person name="Bristow J."/>
            <person name="Eisen J.A."/>
            <person name="Markowitz V."/>
            <person name="Hugenholtz P."/>
            <person name="Kyrpides N.C."/>
            <person name="Klenk H.P."/>
        </authorList>
    </citation>
    <scope>NUCLEOTIDE SEQUENCE [LARGE SCALE GENOMIC DNA]</scope>
    <source>
        <strain evidence="16">DSM 12809 / NBRC 114555 / N2460</strain>
    </source>
</reference>
<comment type="similarity">
    <text evidence="1">Belongs to the helicase family. UvrD subfamily.</text>
</comment>
<dbReference type="KEGG" id="dap:Dacet_2392"/>
<evidence type="ECO:0000256" key="10">
    <source>
        <dbReference type="ARBA" id="ARBA00034923"/>
    </source>
</evidence>
<dbReference type="GO" id="GO:0005524">
    <property type="term" value="F:ATP binding"/>
    <property type="evidence" value="ECO:0007669"/>
    <property type="project" value="UniProtKB-UniRule"/>
</dbReference>
<evidence type="ECO:0000313" key="15">
    <source>
        <dbReference type="EMBL" id="ADD69154.1"/>
    </source>
</evidence>
<dbReference type="eggNOG" id="COG0210">
    <property type="taxonomic scope" value="Bacteria"/>
</dbReference>
<keyword evidence="2 12" id="KW-0547">Nucleotide-binding</keyword>
<comment type="catalytic activity">
    <reaction evidence="8">
        <text>Couples ATP hydrolysis with the unwinding of duplex DNA by translocating in the 3'-5' direction.</text>
        <dbReference type="EC" id="5.6.2.4"/>
    </reaction>
</comment>
<evidence type="ECO:0000256" key="6">
    <source>
        <dbReference type="ARBA" id="ARBA00023125"/>
    </source>
</evidence>
<evidence type="ECO:0000256" key="11">
    <source>
        <dbReference type="ARBA" id="ARBA00048988"/>
    </source>
</evidence>
<feature type="domain" description="UvrD-like helicase ATP-binding" evidence="13">
    <location>
        <begin position="6"/>
        <end position="282"/>
    </location>
</feature>
<dbReference type="Gene3D" id="1.10.10.160">
    <property type="match status" value="1"/>
</dbReference>
<dbReference type="AlphaFoldDB" id="D4H3Q2"/>
<evidence type="ECO:0000256" key="12">
    <source>
        <dbReference type="PROSITE-ProRule" id="PRU00560"/>
    </source>
</evidence>
<evidence type="ECO:0000259" key="14">
    <source>
        <dbReference type="PROSITE" id="PS51217"/>
    </source>
</evidence>
<dbReference type="PROSITE" id="PS51217">
    <property type="entry name" value="UVRD_HELICASE_CTER"/>
    <property type="match status" value="1"/>
</dbReference>
<dbReference type="InterPro" id="IPR013986">
    <property type="entry name" value="DExx_box_DNA_helicase_dom_sf"/>
</dbReference>
<dbReference type="Pfam" id="PF21196">
    <property type="entry name" value="PcrA_UvrD_tudor"/>
    <property type="match status" value="1"/>
</dbReference>
<dbReference type="EC" id="5.6.2.4" evidence="9"/>
<dbReference type="GO" id="GO:0000725">
    <property type="term" value="P:recombinational repair"/>
    <property type="evidence" value="ECO:0007669"/>
    <property type="project" value="TreeGrafter"/>
</dbReference>
<gene>
    <name evidence="15" type="ordered locus">Dacet_2392</name>
</gene>
<dbReference type="HOGENOM" id="CLU_004585_5_2_0"/>
<dbReference type="RefSeq" id="WP_013011655.1">
    <property type="nucleotide sequence ID" value="NC_013943.1"/>
</dbReference>
<dbReference type="EMBL" id="CP001968">
    <property type="protein sequence ID" value="ADD69154.1"/>
    <property type="molecule type" value="Genomic_DNA"/>
</dbReference>
<dbReference type="Gene3D" id="1.10.486.10">
    <property type="entry name" value="PCRA, domain 4"/>
    <property type="match status" value="1"/>
</dbReference>
<accession>D4H3Q2</accession>
<dbReference type="PROSITE" id="PS51198">
    <property type="entry name" value="UVRD_HELICASE_ATP_BIND"/>
    <property type="match status" value="1"/>
</dbReference>
<dbReference type="SUPFAM" id="SSF52540">
    <property type="entry name" value="P-loop containing nucleoside triphosphate hydrolases"/>
    <property type="match status" value="1"/>
</dbReference>
<evidence type="ECO:0000256" key="3">
    <source>
        <dbReference type="ARBA" id="ARBA00022801"/>
    </source>
</evidence>
<feature type="binding site" evidence="12">
    <location>
        <begin position="27"/>
        <end position="34"/>
    </location>
    <ligand>
        <name>ATP</name>
        <dbReference type="ChEBI" id="CHEBI:30616"/>
    </ligand>
</feature>
<evidence type="ECO:0000256" key="5">
    <source>
        <dbReference type="ARBA" id="ARBA00022840"/>
    </source>
</evidence>
<feature type="domain" description="UvrD-like helicase C-terminal" evidence="14">
    <location>
        <begin position="283"/>
        <end position="551"/>
    </location>
</feature>
<evidence type="ECO:0000256" key="8">
    <source>
        <dbReference type="ARBA" id="ARBA00034617"/>
    </source>
</evidence>
<proteinExistence type="inferred from homology"/>
<dbReference type="FunCoup" id="D4H3Q2">
    <property type="interactions" value="398"/>
</dbReference>
<keyword evidence="5 12" id="KW-0067">ATP-binding</keyword>